<dbReference type="PANTHER" id="PTHR32468">
    <property type="entry name" value="CATION/H + ANTIPORTER"/>
    <property type="match status" value="1"/>
</dbReference>
<evidence type="ECO:0000313" key="7">
    <source>
        <dbReference type="Proteomes" id="UP000077755"/>
    </source>
</evidence>
<dbReference type="Gramene" id="KZM84635">
    <property type="protein sequence ID" value="KZM84635"/>
    <property type="gene ID" value="DCAR_027943"/>
</dbReference>
<dbReference type="GO" id="GO:0006813">
    <property type="term" value="P:potassium ion transport"/>
    <property type="evidence" value="ECO:0007669"/>
    <property type="project" value="UniProtKB-KW"/>
</dbReference>
<dbReference type="EMBL" id="LNRQ01000008">
    <property type="protein sequence ID" value="KZM84635.1"/>
    <property type="molecule type" value="Genomic_DNA"/>
</dbReference>
<proteinExistence type="predicted"/>
<name>A0A175YM16_DAUCS</name>
<dbReference type="PANTHER" id="PTHR32468:SF22">
    <property type="entry name" value="CATION_H(+) ANTIPORTER 3-LIKE"/>
    <property type="match status" value="1"/>
</dbReference>
<keyword evidence="1" id="KW-0813">Transport</keyword>
<evidence type="ECO:0000256" key="1">
    <source>
        <dbReference type="ARBA" id="ARBA00022448"/>
    </source>
</evidence>
<reference evidence="5" key="1">
    <citation type="journal article" date="2016" name="Nat. Genet.">
        <title>A high-quality carrot genome assembly provides new insights into carotenoid accumulation and asterid genome evolution.</title>
        <authorList>
            <person name="Iorizzo M."/>
            <person name="Ellison S."/>
            <person name="Senalik D."/>
            <person name="Zeng P."/>
            <person name="Satapoomin P."/>
            <person name="Huang J."/>
            <person name="Bowman M."/>
            <person name="Iovene M."/>
            <person name="Sanseverino W."/>
            <person name="Cavagnaro P."/>
            <person name="Yildiz M."/>
            <person name="Macko-Podgorni A."/>
            <person name="Moranska E."/>
            <person name="Grzebelus E."/>
            <person name="Grzebelus D."/>
            <person name="Ashrafi H."/>
            <person name="Zheng Z."/>
            <person name="Cheng S."/>
            <person name="Spooner D."/>
            <person name="Van Deynze A."/>
            <person name="Simon P."/>
        </authorList>
    </citation>
    <scope>NUCLEOTIDE SEQUENCE [LARGE SCALE GENOMIC DNA]</scope>
    <source>
        <tissue evidence="5">Leaf</tissue>
    </source>
</reference>
<keyword evidence="3" id="KW-0630">Potassium</keyword>
<dbReference type="GO" id="GO:0098662">
    <property type="term" value="P:inorganic cation transmembrane transport"/>
    <property type="evidence" value="ECO:0007669"/>
    <property type="project" value="TreeGrafter"/>
</dbReference>
<dbReference type="OMA" id="YMNESIY"/>
<evidence type="ECO:0000313" key="5">
    <source>
        <dbReference type="EMBL" id="KZM84635.1"/>
    </source>
</evidence>
<keyword evidence="4" id="KW-0406">Ion transport</keyword>
<keyword evidence="2" id="KW-0633">Potassium transport</keyword>
<dbReference type="GO" id="GO:0012505">
    <property type="term" value="C:endomembrane system"/>
    <property type="evidence" value="ECO:0007669"/>
    <property type="project" value="TreeGrafter"/>
</dbReference>
<dbReference type="GO" id="GO:0006885">
    <property type="term" value="P:regulation of pH"/>
    <property type="evidence" value="ECO:0007669"/>
    <property type="project" value="TreeGrafter"/>
</dbReference>
<reference evidence="6" key="2">
    <citation type="submission" date="2022-03" db="EMBL/GenBank/DDBJ databases">
        <title>Draft title - Genomic analysis of global carrot germplasm unveils the trajectory of domestication and the origin of high carotenoid orange carrot.</title>
        <authorList>
            <person name="Iorizzo M."/>
            <person name="Ellison S."/>
            <person name="Senalik D."/>
            <person name="Macko-Podgorni A."/>
            <person name="Grzebelus D."/>
            <person name="Bostan H."/>
            <person name="Rolling W."/>
            <person name="Curaba J."/>
            <person name="Simon P."/>
        </authorList>
    </citation>
    <scope>NUCLEOTIDE SEQUENCE</scope>
    <source>
        <tissue evidence="6">Leaf</tissue>
    </source>
</reference>
<organism evidence="5">
    <name type="scientific">Daucus carota subsp. sativus</name>
    <name type="common">Carrot</name>
    <dbReference type="NCBI Taxonomy" id="79200"/>
    <lineage>
        <taxon>Eukaryota</taxon>
        <taxon>Viridiplantae</taxon>
        <taxon>Streptophyta</taxon>
        <taxon>Embryophyta</taxon>
        <taxon>Tracheophyta</taxon>
        <taxon>Spermatophyta</taxon>
        <taxon>Magnoliopsida</taxon>
        <taxon>eudicotyledons</taxon>
        <taxon>Gunneridae</taxon>
        <taxon>Pentapetalae</taxon>
        <taxon>asterids</taxon>
        <taxon>campanulids</taxon>
        <taxon>Apiales</taxon>
        <taxon>Apiaceae</taxon>
        <taxon>Apioideae</taxon>
        <taxon>Scandiceae</taxon>
        <taxon>Daucinae</taxon>
        <taxon>Daucus</taxon>
        <taxon>Daucus sect. Daucus</taxon>
    </lineage>
</organism>
<evidence type="ECO:0000256" key="3">
    <source>
        <dbReference type="ARBA" id="ARBA00022958"/>
    </source>
</evidence>
<dbReference type="EMBL" id="CP093350">
    <property type="protein sequence ID" value="WOH12007.1"/>
    <property type="molecule type" value="Genomic_DNA"/>
</dbReference>
<dbReference type="AlphaFoldDB" id="A0A175YM16"/>
<evidence type="ECO:0000256" key="2">
    <source>
        <dbReference type="ARBA" id="ARBA00022538"/>
    </source>
</evidence>
<sequence length="163" mass="18904">MSLPRFMHFDVCSVTFDNSASLIILPFHHKWNHHGKIILENNLQRTVNREVLGTAPYSAGILVDGRKIRTETSADQHRQSRYHVAVIFLGENDDQEALAYAIRMAKSMRIQLSVIRLFPSEVSEENMDAVLDREILRETKILSWKQSNIVYEKRLLVMAERLL</sequence>
<dbReference type="STRING" id="79200.A0A175YM16"/>
<keyword evidence="7" id="KW-1185">Reference proteome</keyword>
<evidence type="ECO:0008006" key="8">
    <source>
        <dbReference type="Google" id="ProtNLM"/>
    </source>
</evidence>
<gene>
    <name evidence="5" type="ORF">DCAR_027943</name>
    <name evidence="6" type="ORF">DCAR_0831503</name>
</gene>
<evidence type="ECO:0000313" key="6">
    <source>
        <dbReference type="EMBL" id="WOH12007.1"/>
    </source>
</evidence>
<accession>A0A175YM16</accession>
<protein>
    <recommendedName>
        <fullName evidence="8">Cation/H+ exchanger domain-containing protein</fullName>
    </recommendedName>
</protein>
<evidence type="ECO:0000256" key="4">
    <source>
        <dbReference type="ARBA" id="ARBA00023065"/>
    </source>
</evidence>
<dbReference type="Proteomes" id="UP000077755">
    <property type="component" value="Chromosome 8"/>
</dbReference>
<dbReference type="InterPro" id="IPR050794">
    <property type="entry name" value="CPA2_transporter"/>
</dbReference>